<dbReference type="AlphaFoldDB" id="A0A381YCX7"/>
<evidence type="ECO:0000256" key="3">
    <source>
        <dbReference type="SAM" id="Phobius"/>
    </source>
</evidence>
<keyword evidence="3" id="KW-0472">Membrane</keyword>
<feature type="transmembrane region" description="Helical" evidence="3">
    <location>
        <begin position="87"/>
        <end position="107"/>
    </location>
</feature>
<evidence type="ECO:0000256" key="2">
    <source>
        <dbReference type="SAM" id="MobiDB-lite"/>
    </source>
</evidence>
<evidence type="ECO:0000256" key="1">
    <source>
        <dbReference type="SAM" id="Coils"/>
    </source>
</evidence>
<keyword evidence="1" id="KW-0175">Coiled coil</keyword>
<gene>
    <name evidence="4" type="ORF">METZ01_LOCUS127718</name>
</gene>
<proteinExistence type="predicted"/>
<keyword evidence="3" id="KW-0812">Transmembrane</keyword>
<evidence type="ECO:0000313" key="4">
    <source>
        <dbReference type="EMBL" id="SVA74864.1"/>
    </source>
</evidence>
<name>A0A381YCX7_9ZZZZ</name>
<organism evidence="4">
    <name type="scientific">marine metagenome</name>
    <dbReference type="NCBI Taxonomy" id="408172"/>
    <lineage>
        <taxon>unclassified sequences</taxon>
        <taxon>metagenomes</taxon>
        <taxon>ecological metagenomes</taxon>
    </lineage>
</organism>
<feature type="coiled-coil region" evidence="1">
    <location>
        <begin position="31"/>
        <end position="72"/>
    </location>
</feature>
<reference evidence="4" key="1">
    <citation type="submission" date="2018-05" db="EMBL/GenBank/DDBJ databases">
        <authorList>
            <person name="Lanie J.A."/>
            <person name="Ng W.-L."/>
            <person name="Kazmierczak K.M."/>
            <person name="Andrzejewski T.M."/>
            <person name="Davidsen T.M."/>
            <person name="Wayne K.J."/>
            <person name="Tettelin H."/>
            <person name="Glass J.I."/>
            <person name="Rusch D."/>
            <person name="Podicherti R."/>
            <person name="Tsui H.-C.T."/>
            <person name="Winkler M.E."/>
        </authorList>
    </citation>
    <scope>NUCLEOTIDE SEQUENCE</scope>
</reference>
<feature type="region of interest" description="Disordered" evidence="2">
    <location>
        <begin position="1"/>
        <end position="23"/>
    </location>
</feature>
<protein>
    <submittedName>
        <fullName evidence="4">Uncharacterized protein</fullName>
    </submittedName>
</protein>
<dbReference type="CDD" id="cd14686">
    <property type="entry name" value="bZIP"/>
    <property type="match status" value="1"/>
</dbReference>
<dbReference type="EMBL" id="UINC01017931">
    <property type="protein sequence ID" value="SVA74864.1"/>
    <property type="molecule type" value="Genomic_DNA"/>
</dbReference>
<accession>A0A381YCX7</accession>
<sequence>MHDDEKWEEPLEDNGLTLGPEETLQHEIEKSKSLKVDRLRLRDEIAQLKAQKKDLEEKNQQLHQRIKALNNDLSSSGTPRNSTILQISFWGPFLFVILVLLALLSFLRN</sequence>
<keyword evidence="3" id="KW-1133">Transmembrane helix</keyword>